<dbReference type="Pfam" id="PF24536">
    <property type="entry name" value="NXPE4_C"/>
    <property type="match status" value="1"/>
</dbReference>
<evidence type="ECO:0000259" key="1">
    <source>
        <dbReference type="Pfam" id="PF24536"/>
    </source>
</evidence>
<feature type="domain" description="NXPE C-terminal" evidence="1">
    <location>
        <begin position="393"/>
        <end position="620"/>
    </location>
</feature>
<dbReference type="EMBL" id="BLXT01006411">
    <property type="protein sequence ID" value="GFO31560.1"/>
    <property type="molecule type" value="Genomic_DNA"/>
</dbReference>
<dbReference type="InterPro" id="IPR013783">
    <property type="entry name" value="Ig-like_fold"/>
</dbReference>
<dbReference type="InterPro" id="IPR057106">
    <property type="entry name" value="NXPE4_C"/>
</dbReference>
<dbReference type="PANTHER" id="PTHR16165:SF5">
    <property type="entry name" value="NXPE FAMILY MEMBER 3"/>
    <property type="match status" value="1"/>
</dbReference>
<protein>
    <submittedName>
        <fullName evidence="2">Neurexophilin and pc-esterase domain family, member 3</fullName>
    </submittedName>
</protein>
<dbReference type="Gene3D" id="2.60.40.10">
    <property type="entry name" value="Immunoglobulins"/>
    <property type="match status" value="1"/>
</dbReference>
<name>A0AAV4CIY2_9GAST</name>
<keyword evidence="3" id="KW-1185">Reference proteome</keyword>
<evidence type="ECO:0000313" key="3">
    <source>
        <dbReference type="Proteomes" id="UP000735302"/>
    </source>
</evidence>
<dbReference type="Proteomes" id="UP000735302">
    <property type="component" value="Unassembled WGS sequence"/>
</dbReference>
<proteinExistence type="predicted"/>
<dbReference type="AlphaFoldDB" id="A0AAV4CIY2"/>
<reference evidence="2 3" key="1">
    <citation type="journal article" date="2021" name="Elife">
        <title>Chloroplast acquisition without the gene transfer in kleptoplastic sea slugs, Plakobranchus ocellatus.</title>
        <authorList>
            <person name="Maeda T."/>
            <person name="Takahashi S."/>
            <person name="Yoshida T."/>
            <person name="Shimamura S."/>
            <person name="Takaki Y."/>
            <person name="Nagai Y."/>
            <person name="Toyoda A."/>
            <person name="Suzuki Y."/>
            <person name="Arimoto A."/>
            <person name="Ishii H."/>
            <person name="Satoh N."/>
            <person name="Nishiyama T."/>
            <person name="Hasebe M."/>
            <person name="Maruyama T."/>
            <person name="Minagawa J."/>
            <person name="Obokata J."/>
            <person name="Shigenobu S."/>
        </authorList>
    </citation>
    <scope>NUCLEOTIDE SEQUENCE [LARGE SCALE GENOMIC DNA]</scope>
</reference>
<gene>
    <name evidence="2" type="ORF">PoB_005806500</name>
</gene>
<organism evidence="2 3">
    <name type="scientific">Plakobranchus ocellatus</name>
    <dbReference type="NCBI Taxonomy" id="259542"/>
    <lineage>
        <taxon>Eukaryota</taxon>
        <taxon>Metazoa</taxon>
        <taxon>Spiralia</taxon>
        <taxon>Lophotrochozoa</taxon>
        <taxon>Mollusca</taxon>
        <taxon>Gastropoda</taxon>
        <taxon>Heterobranchia</taxon>
        <taxon>Euthyneura</taxon>
        <taxon>Panpulmonata</taxon>
        <taxon>Sacoglossa</taxon>
        <taxon>Placobranchoidea</taxon>
        <taxon>Plakobranchidae</taxon>
        <taxon>Plakobranchus</taxon>
    </lineage>
</organism>
<comment type="caution">
    <text evidence="2">The sequence shown here is derived from an EMBL/GenBank/DDBJ whole genome shotgun (WGS) entry which is preliminary data.</text>
</comment>
<dbReference type="PANTHER" id="PTHR16165">
    <property type="entry name" value="NXPE FAMILY MEMBER"/>
    <property type="match status" value="1"/>
</dbReference>
<accession>A0AAV4CIY2</accession>
<evidence type="ECO:0000313" key="2">
    <source>
        <dbReference type="EMBL" id="GFO31560.1"/>
    </source>
</evidence>
<sequence length="620" mass="70259">MGYTLYKKLGACALLGFLLCYVILSICFGPNQESSPKSLLSRVISWSFGKDENVPFKVLRSIAENVTWHGRPLLANLSTHLWFTENEDLKLLAEGLVSGGLNISSLAEYSITSLPPDAIELRLLHDPPLLDPLMAANETMSRVVILGSDQTYSVNDQLHIRLDVFDGYGNPLSRGNDQIRVWAIDSAQQASLATEVNDLGNGSYFASIPLLWPGNLQVKVSLTYNREVLRAISFVKVAVRTTKFMAAGFFSEFGNTATLCSTYPYVPGGYDQLCDLSKSNGGMPWFCGKPRNSALSCNHWTHVTDIQFVQPLPLTKAEQLWMKWLDIPKNLRLVKTFKFQHDLKKFQRGIPSIDVRSSPPKSNLQPKILCSERTFEDSWRDVSPRGYWLKQAWTPFACTMPLLSAPRVVSCLRDMTVLLLGDSNLRLVLAILKKMTGCVLDTGGEVNPKWHRPMRCINKNTKTEIRWRTHAQPFHTSQQEWGDRKDQKAVNEYIDEVPDEANFIIVVHLYLHFTTELLDVYRIHIRAIRASIERLLLRNPLAKVVIRAPHSASQFWPTIYSTDSFAWAFSAIIKTEFRGLYDKVLFIQPWDMTVAAENIESHPPDYVNKAILNLILSHLC</sequence>